<reference evidence="2 3" key="1">
    <citation type="submission" date="2016-10" db="EMBL/GenBank/DDBJ databases">
        <authorList>
            <person name="de Groot N.N."/>
        </authorList>
    </citation>
    <scope>NUCLEOTIDE SEQUENCE [LARGE SCALE GENOMIC DNA]</scope>
    <source>
        <strain evidence="2 3">DSM 22024</strain>
    </source>
</reference>
<dbReference type="RefSeq" id="WP_092653071.1">
    <property type="nucleotide sequence ID" value="NZ_LT629732.1"/>
</dbReference>
<sequence>MSLDVVQALNEWAGLGLELVGLIEEGQSGAACVRRPDGRDAIVTTAFASIELMRQTADVLAEVRTHGIPVPLHEFVFDLGDGRVAVVQERLPGSTVTKPDAGTVDAIIAMNERFAGLLANRPEVAPPPLSLGRPGDQIPAELIERHSPRARRLLHAVRRVAGDPDAEVVGDDLVHVDLTVANMLFDATGAISGVIDWNYGVARGDRYFGVVKLLHTLSFAAASPDTDVDCRPTADVVARVEEVLARCLDPDMLRRYWAHQTVNMLYVSRRWGTEEAFTTYLDLGESKLG</sequence>
<dbReference type="Proteomes" id="UP000198983">
    <property type="component" value="Chromosome I"/>
</dbReference>
<proteinExistence type="predicted"/>
<keyword evidence="2" id="KW-0808">Transferase</keyword>
<evidence type="ECO:0000313" key="2">
    <source>
        <dbReference type="EMBL" id="SDS31298.1"/>
    </source>
</evidence>
<accession>A0A1H1R6E5</accession>
<dbReference type="AlphaFoldDB" id="A0A1H1R6E5"/>
<dbReference type="SUPFAM" id="SSF56112">
    <property type="entry name" value="Protein kinase-like (PK-like)"/>
    <property type="match status" value="1"/>
</dbReference>
<feature type="domain" description="Aminoglycoside phosphotransferase" evidence="1">
    <location>
        <begin position="23"/>
        <end position="214"/>
    </location>
</feature>
<dbReference type="STRING" id="117157.SAMN04489717_2293"/>
<dbReference type="OrthoDB" id="3676359at2"/>
<dbReference type="Gene3D" id="3.90.1200.10">
    <property type="match status" value="1"/>
</dbReference>
<dbReference type="InterPro" id="IPR011009">
    <property type="entry name" value="Kinase-like_dom_sf"/>
</dbReference>
<gene>
    <name evidence="2" type="ORF">SAMN04489717_2293</name>
</gene>
<dbReference type="InterPro" id="IPR002575">
    <property type="entry name" value="Aminoglycoside_PTrfase"/>
</dbReference>
<dbReference type="EMBL" id="LT629732">
    <property type="protein sequence ID" value="SDS31298.1"/>
    <property type="molecule type" value="Genomic_DNA"/>
</dbReference>
<organism evidence="2 3">
    <name type="scientific">Actinopolymorpha singaporensis</name>
    <dbReference type="NCBI Taxonomy" id="117157"/>
    <lineage>
        <taxon>Bacteria</taxon>
        <taxon>Bacillati</taxon>
        <taxon>Actinomycetota</taxon>
        <taxon>Actinomycetes</taxon>
        <taxon>Propionibacteriales</taxon>
        <taxon>Actinopolymorphaceae</taxon>
        <taxon>Actinopolymorpha</taxon>
    </lineage>
</organism>
<dbReference type="Pfam" id="PF01636">
    <property type="entry name" value="APH"/>
    <property type="match status" value="1"/>
</dbReference>
<evidence type="ECO:0000259" key="1">
    <source>
        <dbReference type="Pfam" id="PF01636"/>
    </source>
</evidence>
<dbReference type="GO" id="GO:0016740">
    <property type="term" value="F:transferase activity"/>
    <property type="evidence" value="ECO:0007669"/>
    <property type="project" value="UniProtKB-KW"/>
</dbReference>
<protein>
    <submittedName>
        <fullName evidence="2">Phosphotransferase enzyme family protein</fullName>
    </submittedName>
</protein>
<name>A0A1H1R6E5_9ACTN</name>
<keyword evidence="3" id="KW-1185">Reference proteome</keyword>
<evidence type="ECO:0000313" key="3">
    <source>
        <dbReference type="Proteomes" id="UP000198983"/>
    </source>
</evidence>